<evidence type="ECO:0000256" key="1">
    <source>
        <dbReference type="SAM" id="MobiDB-lite"/>
    </source>
</evidence>
<proteinExistence type="predicted"/>
<sequence length="64" mass="7130">GTRLNPTEERKQSNKGVDAHAHYHREEESLDPVTPQKKRLLRRKAACNTPSPTLDGGIYTACVS</sequence>
<comment type="caution">
    <text evidence="2">The sequence shown here is derived from an EMBL/GenBank/DDBJ whole genome shotgun (WGS) entry which is preliminary data.</text>
</comment>
<evidence type="ECO:0000313" key="3">
    <source>
        <dbReference type="Proteomes" id="UP001066276"/>
    </source>
</evidence>
<feature type="region of interest" description="Disordered" evidence="1">
    <location>
        <begin position="1"/>
        <end position="36"/>
    </location>
</feature>
<reference evidence="2" key="1">
    <citation type="journal article" date="2022" name="bioRxiv">
        <title>Sequencing and chromosome-scale assembly of the giantPleurodeles waltlgenome.</title>
        <authorList>
            <person name="Brown T."/>
            <person name="Elewa A."/>
            <person name="Iarovenko S."/>
            <person name="Subramanian E."/>
            <person name="Araus A.J."/>
            <person name="Petzold A."/>
            <person name="Susuki M."/>
            <person name="Suzuki K.-i.T."/>
            <person name="Hayashi T."/>
            <person name="Toyoda A."/>
            <person name="Oliveira C."/>
            <person name="Osipova E."/>
            <person name="Leigh N.D."/>
            <person name="Simon A."/>
            <person name="Yun M.H."/>
        </authorList>
    </citation>
    <scope>NUCLEOTIDE SEQUENCE</scope>
    <source>
        <strain evidence="2">20211129_DDA</strain>
        <tissue evidence="2">Liver</tissue>
    </source>
</reference>
<dbReference type="Proteomes" id="UP001066276">
    <property type="component" value="Chromosome 11"/>
</dbReference>
<gene>
    <name evidence="2" type="ORF">NDU88_002632</name>
</gene>
<evidence type="ECO:0000313" key="2">
    <source>
        <dbReference type="EMBL" id="KAJ1089481.1"/>
    </source>
</evidence>
<name>A0AAV7LCV9_PLEWA</name>
<feature type="non-terminal residue" evidence="2">
    <location>
        <position position="1"/>
    </location>
</feature>
<feature type="compositionally biased region" description="Basic and acidic residues" evidence="1">
    <location>
        <begin position="1"/>
        <end position="27"/>
    </location>
</feature>
<accession>A0AAV7LCV9</accession>
<dbReference type="AlphaFoldDB" id="A0AAV7LCV9"/>
<feature type="non-terminal residue" evidence="2">
    <location>
        <position position="64"/>
    </location>
</feature>
<organism evidence="2 3">
    <name type="scientific">Pleurodeles waltl</name>
    <name type="common">Iberian ribbed newt</name>
    <dbReference type="NCBI Taxonomy" id="8319"/>
    <lineage>
        <taxon>Eukaryota</taxon>
        <taxon>Metazoa</taxon>
        <taxon>Chordata</taxon>
        <taxon>Craniata</taxon>
        <taxon>Vertebrata</taxon>
        <taxon>Euteleostomi</taxon>
        <taxon>Amphibia</taxon>
        <taxon>Batrachia</taxon>
        <taxon>Caudata</taxon>
        <taxon>Salamandroidea</taxon>
        <taxon>Salamandridae</taxon>
        <taxon>Pleurodelinae</taxon>
        <taxon>Pleurodeles</taxon>
    </lineage>
</organism>
<dbReference type="EMBL" id="JANPWB010000015">
    <property type="protein sequence ID" value="KAJ1089481.1"/>
    <property type="molecule type" value="Genomic_DNA"/>
</dbReference>
<protein>
    <submittedName>
        <fullName evidence="2">Uncharacterized protein</fullName>
    </submittedName>
</protein>
<keyword evidence="3" id="KW-1185">Reference proteome</keyword>